<accession>A0ABV5F2N2</accession>
<organism evidence="2 3">
    <name type="scientific">Formosa undariae</name>
    <dbReference type="NCBI Taxonomy" id="1325436"/>
    <lineage>
        <taxon>Bacteria</taxon>
        <taxon>Pseudomonadati</taxon>
        <taxon>Bacteroidota</taxon>
        <taxon>Flavobacteriia</taxon>
        <taxon>Flavobacteriales</taxon>
        <taxon>Flavobacteriaceae</taxon>
        <taxon>Formosa</taxon>
    </lineage>
</organism>
<comment type="caution">
    <text evidence="2">The sequence shown here is derived from an EMBL/GenBank/DDBJ whole genome shotgun (WGS) entry which is preliminary data.</text>
</comment>
<sequence>MKHHNIKTRSILGLGILLLFLATSCANKDTSIYMYDDFITIHPDFKLTSKAVADGKLLDAFKCEEKVDDVENSIPLSWSNVPEGTKSLAVVMYHYPHKDDTSEINSYLLLWGINPSVSEIPYKMANNPNWYMGPNKDGTAISYTSPCSRGPGKHEYTIALFALSETPKLPESNTLEVDLNTFMNAISSDIVIDRTTLSFIDSK</sequence>
<evidence type="ECO:0000256" key="1">
    <source>
        <dbReference type="SAM" id="SignalP"/>
    </source>
</evidence>
<dbReference type="RefSeq" id="WP_382382867.1">
    <property type="nucleotide sequence ID" value="NZ_JBHMEZ010000012.1"/>
</dbReference>
<dbReference type="Pfam" id="PF01161">
    <property type="entry name" value="PBP"/>
    <property type="match status" value="1"/>
</dbReference>
<dbReference type="GO" id="GO:0004860">
    <property type="term" value="F:protein kinase inhibitor activity"/>
    <property type="evidence" value="ECO:0007669"/>
    <property type="project" value="UniProtKB-KW"/>
</dbReference>
<gene>
    <name evidence="2" type="ORF">ACFFVB_11215</name>
</gene>
<keyword evidence="3" id="KW-1185">Reference proteome</keyword>
<feature type="chain" id="PRO_5046319163" evidence="1">
    <location>
        <begin position="29"/>
        <end position="203"/>
    </location>
</feature>
<dbReference type="InterPro" id="IPR008914">
    <property type="entry name" value="PEBP"/>
</dbReference>
<dbReference type="SUPFAM" id="SSF49777">
    <property type="entry name" value="PEBP-like"/>
    <property type="match status" value="1"/>
</dbReference>
<dbReference type="Proteomes" id="UP001589605">
    <property type="component" value="Unassembled WGS sequence"/>
</dbReference>
<reference evidence="2 3" key="1">
    <citation type="submission" date="2024-09" db="EMBL/GenBank/DDBJ databases">
        <authorList>
            <person name="Sun Q."/>
            <person name="Mori K."/>
        </authorList>
    </citation>
    <scope>NUCLEOTIDE SEQUENCE [LARGE SCALE GENOMIC DNA]</scope>
    <source>
        <strain evidence="2 3">CECT 8286</strain>
    </source>
</reference>
<keyword evidence="2" id="KW-0649">Protein kinase inhibitor</keyword>
<feature type="signal peptide" evidence="1">
    <location>
        <begin position="1"/>
        <end position="28"/>
    </location>
</feature>
<dbReference type="EMBL" id="JBHMEZ010000012">
    <property type="protein sequence ID" value="MFB9053644.1"/>
    <property type="molecule type" value="Genomic_DNA"/>
</dbReference>
<keyword evidence="1" id="KW-0732">Signal</keyword>
<evidence type="ECO:0000313" key="2">
    <source>
        <dbReference type="EMBL" id="MFB9053644.1"/>
    </source>
</evidence>
<dbReference type="PROSITE" id="PS51257">
    <property type="entry name" value="PROKAR_LIPOPROTEIN"/>
    <property type="match status" value="1"/>
</dbReference>
<name>A0ABV5F2N2_9FLAO</name>
<proteinExistence type="predicted"/>
<evidence type="ECO:0000313" key="3">
    <source>
        <dbReference type="Proteomes" id="UP001589605"/>
    </source>
</evidence>
<dbReference type="Gene3D" id="3.90.280.10">
    <property type="entry name" value="PEBP-like"/>
    <property type="match status" value="1"/>
</dbReference>
<protein>
    <submittedName>
        <fullName evidence="2">YbhB/YbcL family Raf kinase inhibitor-like protein</fullName>
    </submittedName>
</protein>
<dbReference type="InterPro" id="IPR036610">
    <property type="entry name" value="PEBP-like_sf"/>
</dbReference>